<dbReference type="RefSeq" id="WP_243551120.1">
    <property type="nucleotide sequence ID" value="NZ_CP094532.1"/>
</dbReference>
<keyword evidence="1" id="KW-1133">Transmembrane helix</keyword>
<proteinExistence type="predicted"/>
<keyword evidence="1" id="KW-0812">Transmembrane</keyword>
<keyword evidence="3" id="KW-1185">Reference proteome</keyword>
<dbReference type="EMBL" id="CP094532">
    <property type="protein sequence ID" value="UOE42151.1"/>
    <property type="molecule type" value="Genomic_DNA"/>
</dbReference>
<organism evidence="2 3">
    <name type="scientific">Chryseobacterium suipulveris</name>
    <dbReference type="NCBI Taxonomy" id="2929800"/>
    <lineage>
        <taxon>Bacteria</taxon>
        <taxon>Pseudomonadati</taxon>
        <taxon>Bacteroidota</taxon>
        <taxon>Flavobacteriia</taxon>
        <taxon>Flavobacteriales</taxon>
        <taxon>Weeksellaceae</taxon>
        <taxon>Chryseobacterium group</taxon>
        <taxon>Chryseobacterium</taxon>
    </lineage>
</organism>
<gene>
    <name evidence="2" type="ORF">MTP09_05810</name>
</gene>
<feature type="transmembrane region" description="Helical" evidence="1">
    <location>
        <begin position="21"/>
        <end position="41"/>
    </location>
</feature>
<protein>
    <submittedName>
        <fullName evidence="2">FUSC family protein</fullName>
    </submittedName>
</protein>
<dbReference type="Proteomes" id="UP000831460">
    <property type="component" value="Chromosome"/>
</dbReference>
<reference evidence="2 3" key="1">
    <citation type="submission" date="2022-03" db="EMBL/GenBank/DDBJ databases">
        <title>Chryseobacterium sp. isolated from particulate matters in swine house.</title>
        <authorList>
            <person name="Won M."/>
            <person name="Kim S.-J."/>
            <person name="Kwon S.-W."/>
        </authorList>
    </citation>
    <scope>NUCLEOTIDE SEQUENCE [LARGE SCALE GENOMIC DNA]</scope>
    <source>
        <strain evidence="2 3">SC2-2</strain>
    </source>
</reference>
<accession>A0ABY4BWA4</accession>
<keyword evidence="1" id="KW-0472">Membrane</keyword>
<name>A0ABY4BWA4_9FLAO</name>
<evidence type="ECO:0000256" key="1">
    <source>
        <dbReference type="SAM" id="Phobius"/>
    </source>
</evidence>
<sequence>MRNKEVSQLTSQELLEEVKKLKSFSITNALFIGVLFGIVFFSIYRGSFGFVMLIPLFFIYKMVKDPKNKKFKEVEELLKERNLKF</sequence>
<evidence type="ECO:0000313" key="3">
    <source>
        <dbReference type="Proteomes" id="UP000831460"/>
    </source>
</evidence>
<evidence type="ECO:0000313" key="2">
    <source>
        <dbReference type="EMBL" id="UOE42151.1"/>
    </source>
</evidence>